<evidence type="ECO:0000313" key="2">
    <source>
        <dbReference type="EMBL" id="TQM03027.1"/>
    </source>
</evidence>
<dbReference type="InterPro" id="IPR029063">
    <property type="entry name" value="SAM-dependent_MTases_sf"/>
</dbReference>
<accession>A0A543D111</accession>
<comment type="caution">
    <text evidence="2">The sequence shown here is derived from an EMBL/GenBank/DDBJ whole genome shotgun (WGS) entry which is preliminary data.</text>
</comment>
<feature type="domain" description="Methyltransferase" evidence="1">
    <location>
        <begin position="25"/>
        <end position="121"/>
    </location>
</feature>
<organism evidence="2 3">
    <name type="scientific">Pseudonocardia kunmingensis</name>
    <dbReference type="NCBI Taxonomy" id="630975"/>
    <lineage>
        <taxon>Bacteria</taxon>
        <taxon>Bacillati</taxon>
        <taxon>Actinomycetota</taxon>
        <taxon>Actinomycetes</taxon>
        <taxon>Pseudonocardiales</taxon>
        <taxon>Pseudonocardiaceae</taxon>
        <taxon>Pseudonocardia</taxon>
    </lineage>
</organism>
<dbReference type="Proteomes" id="UP000315677">
    <property type="component" value="Unassembled WGS sequence"/>
</dbReference>
<dbReference type="EMBL" id="VFPA01000006">
    <property type="protein sequence ID" value="TQM03027.1"/>
    <property type="molecule type" value="Genomic_DNA"/>
</dbReference>
<dbReference type="OrthoDB" id="4571118at2"/>
<keyword evidence="2" id="KW-0808">Transferase</keyword>
<dbReference type="Pfam" id="PF13649">
    <property type="entry name" value="Methyltransf_25"/>
    <property type="match status" value="1"/>
</dbReference>
<dbReference type="RefSeq" id="WP_142062741.1">
    <property type="nucleotide sequence ID" value="NZ_VFPA01000006.1"/>
</dbReference>
<keyword evidence="2" id="KW-0489">Methyltransferase</keyword>
<dbReference type="Gene3D" id="3.40.50.150">
    <property type="entry name" value="Vaccinia Virus protein VP39"/>
    <property type="match status" value="1"/>
</dbReference>
<sequence>MGIAAVPERIRWAVDLLDPRPGDRILEVGCGPGVAAALVCARLSTGRMLAVDRSAVAVERTTRRNADHVAAGRLEVRRCTLDEVDGERSFDAAFAVDVNLFWVRDPAAELQVLRRTLRPGGRLHVLYGAGGPTTADRITAPVAAALHAQGFRGVRTVGSEAGTGVVGDA</sequence>
<dbReference type="GO" id="GO:0032259">
    <property type="term" value="P:methylation"/>
    <property type="evidence" value="ECO:0007669"/>
    <property type="project" value="UniProtKB-KW"/>
</dbReference>
<proteinExistence type="predicted"/>
<dbReference type="InterPro" id="IPR041698">
    <property type="entry name" value="Methyltransf_25"/>
</dbReference>
<name>A0A543D111_9PSEU</name>
<evidence type="ECO:0000313" key="3">
    <source>
        <dbReference type="Proteomes" id="UP000315677"/>
    </source>
</evidence>
<reference evidence="2 3" key="1">
    <citation type="submission" date="2019-06" db="EMBL/GenBank/DDBJ databases">
        <title>Sequencing the genomes of 1000 actinobacteria strains.</title>
        <authorList>
            <person name="Klenk H.-P."/>
        </authorList>
    </citation>
    <scope>NUCLEOTIDE SEQUENCE [LARGE SCALE GENOMIC DNA]</scope>
    <source>
        <strain evidence="2 3">DSM 45301</strain>
    </source>
</reference>
<dbReference type="AlphaFoldDB" id="A0A543D111"/>
<protein>
    <submittedName>
        <fullName evidence="2">Methyltransferase family protein</fullName>
    </submittedName>
</protein>
<keyword evidence="3" id="KW-1185">Reference proteome</keyword>
<gene>
    <name evidence="2" type="ORF">FB558_7674</name>
</gene>
<dbReference type="CDD" id="cd02440">
    <property type="entry name" value="AdoMet_MTases"/>
    <property type="match status" value="1"/>
</dbReference>
<evidence type="ECO:0000259" key="1">
    <source>
        <dbReference type="Pfam" id="PF13649"/>
    </source>
</evidence>
<dbReference type="SUPFAM" id="SSF53335">
    <property type="entry name" value="S-adenosyl-L-methionine-dependent methyltransferases"/>
    <property type="match status" value="1"/>
</dbReference>
<dbReference type="GO" id="GO:0008168">
    <property type="term" value="F:methyltransferase activity"/>
    <property type="evidence" value="ECO:0007669"/>
    <property type="project" value="UniProtKB-KW"/>
</dbReference>